<gene>
    <name evidence="2" type="ORF">MON41_20590</name>
</gene>
<accession>A0ABS9WBT3</accession>
<dbReference type="EMBL" id="JALBUU010000079">
    <property type="protein sequence ID" value="MCI0756069.1"/>
    <property type="molecule type" value="Genomic_DNA"/>
</dbReference>
<feature type="transmembrane region" description="Helical" evidence="1">
    <location>
        <begin position="134"/>
        <end position="151"/>
    </location>
</feature>
<dbReference type="RefSeq" id="WP_157985971.1">
    <property type="nucleotide sequence ID" value="NZ_JALBUU010000079.1"/>
</dbReference>
<feature type="transmembrane region" description="Helical" evidence="1">
    <location>
        <begin position="83"/>
        <end position="103"/>
    </location>
</feature>
<evidence type="ECO:0000256" key="1">
    <source>
        <dbReference type="SAM" id="Phobius"/>
    </source>
</evidence>
<feature type="transmembrane region" description="Helical" evidence="1">
    <location>
        <begin position="204"/>
        <end position="225"/>
    </location>
</feature>
<comment type="caution">
    <text evidence="2">The sequence shown here is derived from an EMBL/GenBank/DDBJ whole genome shotgun (WGS) entry which is preliminary data.</text>
</comment>
<organism evidence="2 3">
    <name type="scientific">Teichococcus vastitatis</name>
    <dbReference type="NCBI Taxonomy" id="2307076"/>
    <lineage>
        <taxon>Bacteria</taxon>
        <taxon>Pseudomonadati</taxon>
        <taxon>Pseudomonadota</taxon>
        <taxon>Alphaproteobacteria</taxon>
        <taxon>Acetobacterales</taxon>
        <taxon>Roseomonadaceae</taxon>
        <taxon>Roseomonas</taxon>
    </lineage>
</organism>
<feature type="transmembrane region" description="Helical" evidence="1">
    <location>
        <begin position="334"/>
        <end position="353"/>
    </location>
</feature>
<feature type="transmembrane region" description="Helical" evidence="1">
    <location>
        <begin position="157"/>
        <end position="183"/>
    </location>
</feature>
<proteinExistence type="predicted"/>
<dbReference type="Proteomes" id="UP001201985">
    <property type="component" value="Unassembled WGS sequence"/>
</dbReference>
<evidence type="ECO:0000313" key="2">
    <source>
        <dbReference type="EMBL" id="MCI0756069.1"/>
    </source>
</evidence>
<keyword evidence="1" id="KW-1133">Transmembrane helix</keyword>
<reference evidence="2 3" key="1">
    <citation type="submission" date="2022-03" db="EMBL/GenBank/DDBJ databases">
        <title>Complete genome analysis of Roseomonas KG 17.1 : a prolific producer of plant growth promoters.</title>
        <authorList>
            <person name="Saadouli I."/>
            <person name="Najjari A."/>
            <person name="Mosbah A."/>
            <person name="Ouzari H.I."/>
        </authorList>
    </citation>
    <scope>NUCLEOTIDE SEQUENCE [LARGE SCALE GENOMIC DNA]</scope>
    <source>
        <strain evidence="2 3">KG17-1</strain>
    </source>
</reference>
<name>A0ABS9WBT3_9PROT</name>
<keyword evidence="1" id="KW-0812">Transmembrane</keyword>
<feature type="transmembrane region" description="Helical" evidence="1">
    <location>
        <begin position="284"/>
        <end position="302"/>
    </location>
</feature>
<keyword evidence="3" id="KW-1185">Reference proteome</keyword>
<feature type="transmembrane region" description="Helical" evidence="1">
    <location>
        <begin position="258"/>
        <end position="277"/>
    </location>
</feature>
<evidence type="ECO:0000313" key="3">
    <source>
        <dbReference type="Proteomes" id="UP001201985"/>
    </source>
</evidence>
<protein>
    <submittedName>
        <fullName evidence="2">Uncharacterized protein</fullName>
    </submittedName>
</protein>
<sequence>MDGAAWAHLLLALSLVMALLPLLATSMPPLFDYPNHLARVDAMNRWPESASLQANYRLASVLIPNVLSDLVMLALMQFVGARAAGLLLLGLTVVLTLGGIYLLNRAASGRYSVWPLLAGVFLMNEMVFWGFLNYNLGLALVPWGLALWLLMEGRPRWQQVAVSALFAILIFLAHLVAFGLYAVAIAALELRHAWSRRKAGLGPALLRLVVSATQFVPALVLYWAISPSQGLPLSPRFDFNPFVKLSPFTRLLSSGNPGADLAALLVSLAAVALALATRQVRLHPGLLLAAILFAVLVLVLPYSAMESFFLDSRVAIAAAFMLLAAMVPRRPRPVATAIASAMILLLLGSRSYVLAQDWRAQGRAIGERVAAFEHIPAGSFVIPAARYPIELGDWTQTRRMRPAPEHIVAYAMIDRQAIIPSLFAKAGQNPLVYEPALPEMKAFDRGPITRVPDLASFSWLVGDALAVAARADEPRPPLAGVYIALFQWGCEDWPSGLAVEPVACGQDFSLMHVIPSRGAAAGAAATSEDR</sequence>
<keyword evidence="1" id="KW-0472">Membrane</keyword>